<dbReference type="GO" id="GO:0001764">
    <property type="term" value="P:neuron migration"/>
    <property type="evidence" value="ECO:0007669"/>
    <property type="project" value="TreeGrafter"/>
</dbReference>
<dbReference type="Gene3D" id="3.80.10.10">
    <property type="entry name" value="Ribonuclease Inhibitor"/>
    <property type="match status" value="1"/>
</dbReference>
<dbReference type="AlphaFoldDB" id="A0A813X030"/>
<evidence type="ECO:0000256" key="1">
    <source>
        <dbReference type="SAM" id="Coils"/>
    </source>
</evidence>
<evidence type="ECO:0000256" key="2">
    <source>
        <dbReference type="SAM" id="MobiDB-lite"/>
    </source>
</evidence>
<dbReference type="InterPro" id="IPR031887">
    <property type="entry name" value="SDCCAG8"/>
</dbReference>
<dbReference type="SUPFAM" id="SSF52047">
    <property type="entry name" value="RNI-like"/>
    <property type="match status" value="1"/>
</dbReference>
<proteinExistence type="predicted"/>
<dbReference type="GO" id="GO:0035148">
    <property type="term" value="P:tube formation"/>
    <property type="evidence" value="ECO:0007669"/>
    <property type="project" value="TreeGrafter"/>
</dbReference>
<feature type="region of interest" description="Disordered" evidence="2">
    <location>
        <begin position="529"/>
        <end position="549"/>
    </location>
</feature>
<sequence>MLLDYPFLSLRMNLSTQSECEVQKYRTRLIIPNKHRIASLDLHGSSSLPIDSSFTRLHSLICNQIPHHQFVSILPILTYLPRLSSVTVHFSNEIVNLTEIYQSLFLLPCLTKLALSAKGYSLTMALLMNQSERCSTIKHLVMNHPCKLEELIILLSYVPLLRHLTCMELCEHDQVIPQMMPLKLMNLRSMTIHTCNVDFNQFEIFIQHVCKQLRYLCMTTSHDISYLDANRWERLISQYLSSLRVLKFTYDEYFYQKIELASYHDVLNQFTTPFWLVQGWLFRIIVDIDYWPPIKISYSIDPDKNCSVYSDSAGVNLTIEHLYFAASRENLVDKIFSFICTFSITHLHIDCQKLFYPKFIQLLQVLPNLKALTITSLSYFKLKNIEYNHSQLDYCPVASVEIQSFMEENDLEKIQFFINLCPSMEFLQVKCKNIFNISSVLQCILSKNLAKFSYLSLWLPLTNDKMIKELREIINQEQLLAHEYRITRTSYASSIEIFKTLSMPMTSSNSNKSLTAADKLRDLLSQLDHHQSPATPTRPSSSLKASTDTPKSNELYLLVQAADEISHRLRDENESLREDNTKLRSNVVALIEENNRLHEEIRSTFVSDMLRLINIDDGQSMTDKESQIADLYTKKMRHLEIELKDAKEKLSSYESVWQAPNDLMNCLKCGALLPFGQHNSEHNERVADIITENESNKRKLQQLQVKLDESQSKEGSTLAKLQDCIQIVEQNQFEKNEASHFHHIT</sequence>
<reference evidence="3" key="1">
    <citation type="submission" date="2021-02" db="EMBL/GenBank/DDBJ databases">
        <authorList>
            <person name="Nowell W R."/>
        </authorList>
    </citation>
    <scope>NUCLEOTIDE SEQUENCE</scope>
</reference>
<organism evidence="3 4">
    <name type="scientific">Adineta ricciae</name>
    <name type="common">Rotifer</name>
    <dbReference type="NCBI Taxonomy" id="249248"/>
    <lineage>
        <taxon>Eukaryota</taxon>
        <taxon>Metazoa</taxon>
        <taxon>Spiralia</taxon>
        <taxon>Gnathifera</taxon>
        <taxon>Rotifera</taxon>
        <taxon>Eurotatoria</taxon>
        <taxon>Bdelloidea</taxon>
        <taxon>Adinetida</taxon>
        <taxon>Adinetidae</taxon>
        <taxon>Adineta</taxon>
    </lineage>
</organism>
<dbReference type="GO" id="GO:0005814">
    <property type="term" value="C:centriole"/>
    <property type="evidence" value="ECO:0007669"/>
    <property type="project" value="TreeGrafter"/>
</dbReference>
<dbReference type="GO" id="GO:0030010">
    <property type="term" value="P:establishment of cell polarity"/>
    <property type="evidence" value="ECO:0007669"/>
    <property type="project" value="TreeGrafter"/>
</dbReference>
<dbReference type="GO" id="GO:0005813">
    <property type="term" value="C:centrosome"/>
    <property type="evidence" value="ECO:0007669"/>
    <property type="project" value="InterPro"/>
</dbReference>
<dbReference type="EMBL" id="CAJNOJ010000026">
    <property type="protein sequence ID" value="CAF0868475.1"/>
    <property type="molecule type" value="Genomic_DNA"/>
</dbReference>
<feature type="coiled-coil region" evidence="1">
    <location>
        <begin position="629"/>
        <end position="656"/>
    </location>
</feature>
<dbReference type="OrthoDB" id="10252347at2759"/>
<comment type="caution">
    <text evidence="3">The sequence shown here is derived from an EMBL/GenBank/DDBJ whole genome shotgun (WGS) entry which is preliminary data.</text>
</comment>
<feature type="compositionally biased region" description="Polar residues" evidence="2">
    <location>
        <begin position="532"/>
        <end position="549"/>
    </location>
</feature>
<keyword evidence="1" id="KW-0175">Coiled coil</keyword>
<feature type="coiled-coil region" evidence="1">
    <location>
        <begin position="559"/>
        <end position="600"/>
    </location>
</feature>
<name>A0A813X030_ADIRI</name>
<protein>
    <submittedName>
        <fullName evidence="3">Uncharacterized protein</fullName>
    </submittedName>
</protein>
<dbReference type="Proteomes" id="UP000663852">
    <property type="component" value="Unassembled WGS sequence"/>
</dbReference>
<accession>A0A813X030</accession>
<dbReference type="PANTHER" id="PTHR34343:SF1">
    <property type="entry name" value="SEROLOGICALLY DEFINED COLON CANCER ANTIGEN 8"/>
    <property type="match status" value="1"/>
</dbReference>
<dbReference type="InterPro" id="IPR032675">
    <property type="entry name" value="LRR_dom_sf"/>
</dbReference>
<gene>
    <name evidence="3" type="ORF">EDS130_LOCUS8166</name>
</gene>
<dbReference type="PANTHER" id="PTHR34343">
    <property type="entry name" value="SEROLOGICALLY DEFINED COLON CANCER ANTIGEN 8"/>
    <property type="match status" value="1"/>
</dbReference>
<evidence type="ECO:0000313" key="4">
    <source>
        <dbReference type="Proteomes" id="UP000663852"/>
    </source>
</evidence>
<dbReference type="GO" id="GO:0007098">
    <property type="term" value="P:centrosome cycle"/>
    <property type="evidence" value="ECO:0007669"/>
    <property type="project" value="InterPro"/>
</dbReference>
<evidence type="ECO:0000313" key="3">
    <source>
        <dbReference type="EMBL" id="CAF0868475.1"/>
    </source>
</evidence>